<dbReference type="PROSITE" id="PS50102">
    <property type="entry name" value="RRM"/>
    <property type="match status" value="2"/>
</dbReference>
<feature type="region of interest" description="Disordered" evidence="3">
    <location>
        <begin position="337"/>
        <end position="439"/>
    </location>
</feature>
<dbReference type="EMBL" id="AWSO01000568">
    <property type="protein sequence ID" value="ESK89375.1"/>
    <property type="molecule type" value="Genomic_DNA"/>
</dbReference>
<dbReference type="Pfam" id="PF00076">
    <property type="entry name" value="RRM_1"/>
    <property type="match status" value="2"/>
</dbReference>
<keyword evidence="1 2" id="KW-0694">RNA-binding</keyword>
<evidence type="ECO:0000256" key="2">
    <source>
        <dbReference type="PROSITE-ProRule" id="PRU00176"/>
    </source>
</evidence>
<proteinExistence type="predicted"/>
<sequence>MPASSSPSSSSSSPSPPPTSKRKREAKPTVEEQSEDDSSSESEDEPQENAQSIDEDAPPLSHAEKRRQKKKQKLAEKQGQEPASKKRKLADGTLSNSSATKRQNSVWVGNLSFKTTPDALRKFFEGVGEITRIHMPMKLTSRPGGIGENRGFAYVDFATPDAKTVAITLSEKPLNGRKLLIKDGGVFTGRPTQSNDDSTGDATAVKGKTSLSKTAQKILKMQKQPPAPTLFFGNLGFETTEETIRELLDAHREKPGKKDEGGESKKATSAKESEDWIRRIRLSAFEDTGKCKGFAFVDFSSTENATSALLNIRNHRLNGRQLVVEYASADAVRRGASKDLLPGAKGDVKERKQKNTKTTSTGKARQLEVQGQEEQVDHAEAEDEPNHSEPAKAENRKRSDVSAPKQNGPRHRPKPGAALAQAKRQSAAIVPTTGRKIVF</sequence>
<dbReference type="Proteomes" id="UP000017559">
    <property type="component" value="Unassembled WGS sequence"/>
</dbReference>
<feature type="compositionally biased region" description="Low complexity" evidence="3">
    <location>
        <begin position="1"/>
        <end position="13"/>
    </location>
</feature>
<protein>
    <submittedName>
        <fullName evidence="5">Rna-binding protein rnp24</fullName>
    </submittedName>
</protein>
<feature type="compositionally biased region" description="Acidic residues" evidence="3">
    <location>
        <begin position="32"/>
        <end position="57"/>
    </location>
</feature>
<evidence type="ECO:0000313" key="6">
    <source>
        <dbReference type="Proteomes" id="UP000017559"/>
    </source>
</evidence>
<dbReference type="InterPro" id="IPR000504">
    <property type="entry name" value="RRM_dom"/>
</dbReference>
<dbReference type="KEGG" id="mrr:Moror_16218"/>
<accession>V2XA61</accession>
<dbReference type="PANTHER" id="PTHR23236:SF12">
    <property type="entry name" value="EUKARYOTIC INITIATION FACTOR 4B-RELATED"/>
    <property type="match status" value="1"/>
</dbReference>
<dbReference type="SUPFAM" id="SSF54928">
    <property type="entry name" value="RNA-binding domain, RBD"/>
    <property type="match status" value="2"/>
</dbReference>
<evidence type="ECO:0000256" key="3">
    <source>
        <dbReference type="SAM" id="MobiDB-lite"/>
    </source>
</evidence>
<evidence type="ECO:0000259" key="4">
    <source>
        <dbReference type="PROSITE" id="PS50102"/>
    </source>
</evidence>
<dbReference type="PANTHER" id="PTHR23236">
    <property type="entry name" value="EUKARYOTIC TRANSLATION INITIATION FACTOR 4B/4H"/>
    <property type="match status" value="1"/>
</dbReference>
<feature type="region of interest" description="Disordered" evidence="3">
    <location>
        <begin position="1"/>
        <end position="100"/>
    </location>
</feature>
<dbReference type="InterPro" id="IPR012677">
    <property type="entry name" value="Nucleotide-bd_a/b_plait_sf"/>
</dbReference>
<feature type="domain" description="RRM" evidence="4">
    <location>
        <begin position="104"/>
        <end position="199"/>
    </location>
</feature>
<feature type="compositionally biased region" description="Basic and acidic residues" evidence="3">
    <location>
        <begin position="375"/>
        <end position="400"/>
    </location>
</feature>
<dbReference type="HOGENOM" id="CLU_027451_2_2_1"/>
<dbReference type="OrthoDB" id="439808at2759"/>
<dbReference type="STRING" id="1381753.V2XA61"/>
<dbReference type="Gene3D" id="3.30.70.330">
    <property type="match status" value="2"/>
</dbReference>
<dbReference type="InterPro" id="IPR035979">
    <property type="entry name" value="RBD_domain_sf"/>
</dbReference>
<organism evidence="5 6">
    <name type="scientific">Moniliophthora roreri (strain MCA 2997)</name>
    <name type="common">Cocoa frosty pod rot fungus</name>
    <name type="synonym">Crinipellis roreri</name>
    <dbReference type="NCBI Taxonomy" id="1381753"/>
    <lineage>
        <taxon>Eukaryota</taxon>
        <taxon>Fungi</taxon>
        <taxon>Dikarya</taxon>
        <taxon>Basidiomycota</taxon>
        <taxon>Agaricomycotina</taxon>
        <taxon>Agaricomycetes</taxon>
        <taxon>Agaricomycetidae</taxon>
        <taxon>Agaricales</taxon>
        <taxon>Marasmiineae</taxon>
        <taxon>Marasmiaceae</taxon>
        <taxon>Moniliophthora</taxon>
    </lineage>
</organism>
<feature type="domain" description="RRM" evidence="4">
    <location>
        <begin position="228"/>
        <end position="329"/>
    </location>
</feature>
<feature type="region of interest" description="Disordered" evidence="3">
    <location>
        <begin position="250"/>
        <end position="273"/>
    </location>
</feature>
<dbReference type="SMART" id="SM00360">
    <property type="entry name" value="RRM"/>
    <property type="match status" value="2"/>
</dbReference>
<evidence type="ECO:0000256" key="1">
    <source>
        <dbReference type="ARBA" id="ARBA00022884"/>
    </source>
</evidence>
<keyword evidence="6" id="KW-1185">Reference proteome</keyword>
<name>V2XA61_MONRO</name>
<evidence type="ECO:0000313" key="5">
    <source>
        <dbReference type="EMBL" id="ESK89375.1"/>
    </source>
</evidence>
<gene>
    <name evidence="5" type="ORF">Moror_16218</name>
</gene>
<dbReference type="AlphaFoldDB" id="V2XA61"/>
<reference evidence="5 6" key="1">
    <citation type="journal article" date="2014" name="BMC Genomics">
        <title>Genome and secretome analysis of the hemibiotrophic fungal pathogen, Moniliophthora roreri, which causes frosty pod rot disease of cacao: mechanisms of the biotrophic and necrotrophic phases.</title>
        <authorList>
            <person name="Meinhardt L.W."/>
            <person name="Costa G.G.L."/>
            <person name="Thomazella D.P.T."/>
            <person name="Teixeira P.J.P.L."/>
            <person name="Carazzolle M.F."/>
            <person name="Schuster S.C."/>
            <person name="Carlson J.E."/>
            <person name="Guiltinan M.J."/>
            <person name="Mieczkowski P."/>
            <person name="Farmer A."/>
            <person name="Ramaraj T."/>
            <person name="Crozier J."/>
            <person name="Davis R.E."/>
            <person name="Shao J."/>
            <person name="Melnick R.L."/>
            <person name="Pereira G.A.G."/>
            <person name="Bailey B.A."/>
        </authorList>
    </citation>
    <scope>NUCLEOTIDE SEQUENCE [LARGE SCALE GENOMIC DNA]</scope>
    <source>
        <strain evidence="5 6">MCA 2997</strain>
    </source>
</reference>
<comment type="caution">
    <text evidence="5">The sequence shown here is derived from an EMBL/GenBank/DDBJ whole genome shotgun (WGS) entry which is preliminary data.</text>
</comment>
<dbReference type="GO" id="GO:0008143">
    <property type="term" value="F:poly(A) binding"/>
    <property type="evidence" value="ECO:0007669"/>
    <property type="project" value="TreeGrafter"/>
</dbReference>
<feature type="compositionally biased region" description="Low complexity" evidence="3">
    <location>
        <begin position="417"/>
        <end position="428"/>
    </location>
</feature>